<dbReference type="PANTHER" id="PTHR12874:SF9">
    <property type="entry name" value="F-BOX ONLY PROTEIN 48"/>
    <property type="match status" value="1"/>
</dbReference>
<dbReference type="KEGG" id="cvr:CHLNCDRAFT_144213"/>
<gene>
    <name evidence="3" type="ORF">CHLNCDRAFT_144213</name>
</gene>
<dbReference type="Pfam" id="PF12937">
    <property type="entry name" value="F-box-like"/>
    <property type="match status" value="1"/>
</dbReference>
<dbReference type="SMART" id="SM00256">
    <property type="entry name" value="FBOX"/>
    <property type="match status" value="1"/>
</dbReference>
<dbReference type="SUPFAM" id="SSF81383">
    <property type="entry name" value="F-box domain"/>
    <property type="match status" value="1"/>
</dbReference>
<dbReference type="InterPro" id="IPR001810">
    <property type="entry name" value="F-box_dom"/>
</dbReference>
<dbReference type="InterPro" id="IPR036047">
    <property type="entry name" value="F-box-like_dom_sf"/>
</dbReference>
<dbReference type="eggNOG" id="ENOG502T1S3">
    <property type="taxonomic scope" value="Eukaryota"/>
</dbReference>
<feature type="region of interest" description="Disordered" evidence="1">
    <location>
        <begin position="1"/>
        <end position="31"/>
    </location>
</feature>
<accession>E1ZC63</accession>
<dbReference type="AlphaFoldDB" id="E1ZC63"/>
<dbReference type="GO" id="GO:0031146">
    <property type="term" value="P:SCF-dependent proteasomal ubiquitin-dependent protein catabolic process"/>
    <property type="evidence" value="ECO:0007669"/>
    <property type="project" value="TreeGrafter"/>
</dbReference>
<evidence type="ECO:0000259" key="2">
    <source>
        <dbReference type="PROSITE" id="PS50181"/>
    </source>
</evidence>
<sequence length="413" mass="43184">MAAAASGAPAAAPPPPPAPPPPSDEGPPSILSLPAEVAQQVFASLSAADLAACMATCRAWREAAACPPLWQSLAARRWQHGGTVGQLGALRRDGRWLELYRQRRQLDARALSLLSALQWPNRQRATLEQLLQLHYPDVRDVLLGLAGADCIPTAAANKDWPDVAAAAAAAPCLAPYWALQAQEELHVRHCAQRLRRQAAMVEAAAAVLARRAEQAGEPAAGPAGEQPTGAAAPAGQQPPGAAAAAGSAATGGDAAAEAAAMLRQEWDRGESAAAGQSHASAWAGVMHGKADEQLRMLVALAFEEGALALSAVHQHFAELAWVRQALDALGVELRHRMEAEGVRGGLPALRLLSQLLFGPGPPPRHYHFASIPPPDGHGMEITASAGPASTPLCLFRAASPFCRCCHGYTRCWC</sequence>
<dbReference type="Gene3D" id="1.20.1280.50">
    <property type="match status" value="1"/>
</dbReference>
<dbReference type="PROSITE" id="PS50181">
    <property type="entry name" value="FBOX"/>
    <property type="match status" value="1"/>
</dbReference>
<evidence type="ECO:0000256" key="1">
    <source>
        <dbReference type="SAM" id="MobiDB-lite"/>
    </source>
</evidence>
<protein>
    <recommendedName>
        <fullName evidence="2">F-box domain-containing protein</fullName>
    </recommendedName>
</protein>
<feature type="compositionally biased region" description="Low complexity" evidence="1">
    <location>
        <begin position="1"/>
        <end position="10"/>
    </location>
</feature>
<keyword evidence="4" id="KW-1185">Reference proteome</keyword>
<dbReference type="GeneID" id="17356139"/>
<evidence type="ECO:0000313" key="3">
    <source>
        <dbReference type="EMBL" id="EFN56755.1"/>
    </source>
</evidence>
<dbReference type="Proteomes" id="UP000008141">
    <property type="component" value="Unassembled WGS sequence"/>
</dbReference>
<feature type="compositionally biased region" description="Pro residues" evidence="1">
    <location>
        <begin position="11"/>
        <end position="25"/>
    </location>
</feature>
<dbReference type="GO" id="GO:0005737">
    <property type="term" value="C:cytoplasm"/>
    <property type="evidence" value="ECO:0007669"/>
    <property type="project" value="TreeGrafter"/>
</dbReference>
<evidence type="ECO:0000313" key="4">
    <source>
        <dbReference type="Proteomes" id="UP000008141"/>
    </source>
</evidence>
<proteinExistence type="predicted"/>
<dbReference type="GO" id="GO:0019005">
    <property type="term" value="C:SCF ubiquitin ligase complex"/>
    <property type="evidence" value="ECO:0007669"/>
    <property type="project" value="TreeGrafter"/>
</dbReference>
<dbReference type="InParanoid" id="E1ZC63"/>
<feature type="domain" description="F-box" evidence="2">
    <location>
        <begin position="27"/>
        <end position="73"/>
    </location>
</feature>
<name>E1ZC63_CHLVA</name>
<feature type="region of interest" description="Disordered" evidence="1">
    <location>
        <begin position="213"/>
        <end position="249"/>
    </location>
</feature>
<dbReference type="EMBL" id="GL433841">
    <property type="protein sequence ID" value="EFN56755.1"/>
    <property type="molecule type" value="Genomic_DNA"/>
</dbReference>
<dbReference type="RefSeq" id="XP_005848857.1">
    <property type="nucleotide sequence ID" value="XM_005848795.1"/>
</dbReference>
<organism evidence="4">
    <name type="scientific">Chlorella variabilis</name>
    <name type="common">Green alga</name>
    <dbReference type="NCBI Taxonomy" id="554065"/>
    <lineage>
        <taxon>Eukaryota</taxon>
        <taxon>Viridiplantae</taxon>
        <taxon>Chlorophyta</taxon>
        <taxon>core chlorophytes</taxon>
        <taxon>Trebouxiophyceae</taxon>
        <taxon>Chlorellales</taxon>
        <taxon>Chlorellaceae</taxon>
        <taxon>Chlorella clade</taxon>
        <taxon>Chlorella</taxon>
    </lineage>
</organism>
<reference evidence="3 4" key="1">
    <citation type="journal article" date="2010" name="Plant Cell">
        <title>The Chlorella variabilis NC64A genome reveals adaptation to photosymbiosis, coevolution with viruses, and cryptic sex.</title>
        <authorList>
            <person name="Blanc G."/>
            <person name="Duncan G."/>
            <person name="Agarkova I."/>
            <person name="Borodovsky M."/>
            <person name="Gurnon J."/>
            <person name="Kuo A."/>
            <person name="Lindquist E."/>
            <person name="Lucas S."/>
            <person name="Pangilinan J."/>
            <person name="Polle J."/>
            <person name="Salamov A."/>
            <person name="Terry A."/>
            <person name="Yamada T."/>
            <person name="Dunigan D.D."/>
            <person name="Grigoriev I.V."/>
            <person name="Claverie J.M."/>
            <person name="Van Etten J.L."/>
        </authorList>
    </citation>
    <scope>NUCLEOTIDE SEQUENCE [LARGE SCALE GENOMIC DNA]</scope>
    <source>
        <strain evidence="3 4">NC64A</strain>
    </source>
</reference>
<dbReference type="PANTHER" id="PTHR12874">
    <property type="entry name" value="F-BOX ONLY PROTEIN 48-RELATED"/>
    <property type="match status" value="1"/>
</dbReference>